<evidence type="ECO:0000313" key="2">
    <source>
        <dbReference type="EMBL" id="MCP9610998.1"/>
    </source>
</evidence>
<comment type="caution">
    <text evidence="2">The sequence shown here is derived from an EMBL/GenBank/DDBJ whole genome shotgun (WGS) entry which is preliminary data.</text>
</comment>
<dbReference type="PROSITE" id="PS51186">
    <property type="entry name" value="GNAT"/>
    <property type="match status" value="1"/>
</dbReference>
<dbReference type="Proteomes" id="UP001205603">
    <property type="component" value="Unassembled WGS sequence"/>
</dbReference>
<dbReference type="EMBL" id="JANDHW010000002">
    <property type="protein sequence ID" value="MCP9610998.1"/>
    <property type="molecule type" value="Genomic_DNA"/>
</dbReference>
<reference evidence="2 3" key="1">
    <citation type="submission" date="2022-07" db="EMBL/GenBank/DDBJ databases">
        <title>Fecal culturing of patients with breast cancer.</title>
        <authorList>
            <person name="Teng N.M.Y."/>
            <person name="Kiu R."/>
            <person name="Evans R."/>
            <person name="Baker D.J."/>
            <person name="Zenner C."/>
            <person name="Robinson S.D."/>
            <person name="Hall L.J."/>
        </authorList>
    </citation>
    <scope>NUCLEOTIDE SEQUENCE [LARGE SCALE GENOMIC DNA]</scope>
    <source>
        <strain evidence="2 3">LH1063</strain>
    </source>
</reference>
<protein>
    <submittedName>
        <fullName evidence="2">GNAT family N-acetyltransferase</fullName>
    </submittedName>
</protein>
<dbReference type="CDD" id="cd04301">
    <property type="entry name" value="NAT_SF"/>
    <property type="match status" value="1"/>
</dbReference>
<dbReference type="Pfam" id="PF13508">
    <property type="entry name" value="Acetyltransf_7"/>
    <property type="match status" value="1"/>
</dbReference>
<evidence type="ECO:0000259" key="1">
    <source>
        <dbReference type="PROSITE" id="PS51186"/>
    </source>
</evidence>
<dbReference type="SUPFAM" id="SSF55729">
    <property type="entry name" value="Acyl-CoA N-acyltransferases (Nat)"/>
    <property type="match status" value="1"/>
</dbReference>
<accession>A0ABT1MEE5</accession>
<dbReference type="Gene3D" id="3.40.630.30">
    <property type="match status" value="1"/>
</dbReference>
<organism evidence="2 3">
    <name type="scientific">Coprobacter tertius</name>
    <dbReference type="NCBI Taxonomy" id="2944915"/>
    <lineage>
        <taxon>Bacteria</taxon>
        <taxon>Pseudomonadati</taxon>
        <taxon>Bacteroidota</taxon>
        <taxon>Bacteroidia</taxon>
        <taxon>Bacteroidales</taxon>
        <taxon>Barnesiellaceae</taxon>
        <taxon>Coprobacter</taxon>
    </lineage>
</organism>
<evidence type="ECO:0000313" key="3">
    <source>
        <dbReference type="Proteomes" id="UP001205603"/>
    </source>
</evidence>
<sequence length="147" mass="17212">MYRIREITQNKKFYLDFLISADPDEGMIDRYLEQGYMYVLEVDGNVVSEAVILPLSDTACELKNLATKEDYQGRGYATALIGYLMQRYSRKYDYMYVGTSDSGVSFYQRSGFVLDHVVKDFFVKNYSEPIFENGRQCIDMIYLKRNL</sequence>
<keyword evidence="3" id="KW-1185">Reference proteome</keyword>
<dbReference type="PANTHER" id="PTHR42791:SF1">
    <property type="entry name" value="N-ACETYLTRANSFERASE DOMAIN-CONTAINING PROTEIN"/>
    <property type="match status" value="1"/>
</dbReference>
<dbReference type="InterPro" id="IPR016181">
    <property type="entry name" value="Acyl_CoA_acyltransferase"/>
</dbReference>
<dbReference type="InterPro" id="IPR052523">
    <property type="entry name" value="Trichothecene_AcTrans"/>
</dbReference>
<name>A0ABT1MEE5_9BACT</name>
<feature type="domain" description="N-acetyltransferase" evidence="1">
    <location>
        <begin position="2"/>
        <end position="147"/>
    </location>
</feature>
<proteinExistence type="predicted"/>
<gene>
    <name evidence="2" type="ORF">NMU02_02680</name>
</gene>
<dbReference type="InterPro" id="IPR000182">
    <property type="entry name" value="GNAT_dom"/>
</dbReference>
<dbReference type="PANTHER" id="PTHR42791">
    <property type="entry name" value="GNAT FAMILY ACETYLTRANSFERASE"/>
    <property type="match status" value="1"/>
</dbReference>
<dbReference type="RefSeq" id="WP_255025645.1">
    <property type="nucleotide sequence ID" value="NZ_JANDHW010000002.1"/>
</dbReference>